<dbReference type="Pfam" id="PF03817">
    <property type="entry name" value="MadL"/>
    <property type="match status" value="1"/>
</dbReference>
<evidence type="ECO:0000313" key="2">
    <source>
        <dbReference type="EMBL" id="QND72843.1"/>
    </source>
</evidence>
<dbReference type="NCBIfam" id="TIGR00807">
    <property type="entry name" value="malonate_madL"/>
    <property type="match status" value="1"/>
</dbReference>
<reference evidence="3" key="1">
    <citation type="journal article" date="2020" name="Mol. Plant Microbe">
        <title>Rhizobial microsymbionts of the narrowly endemic Oxytropis species growing in Kamchatka are characterized by significant genetic diversity and possess a set of genes that are associated with T3SS and T6SS secretion systems and can affect the development of symbiosis.</title>
        <authorList>
            <person name="Safronova V."/>
            <person name="Guro P."/>
            <person name="Sazanova A."/>
            <person name="Kuznetsova I."/>
            <person name="Belimov A."/>
            <person name="Yakubov V."/>
            <person name="Chirak E."/>
            <person name="Afonin A."/>
            <person name="Gogolev Y."/>
            <person name="Andronov E."/>
            <person name="Tikhonovich I."/>
        </authorList>
    </citation>
    <scope>NUCLEOTIDE SEQUENCE [LARGE SCALE GENOMIC DNA]</scope>
    <source>
        <strain evidence="3">581</strain>
    </source>
</reference>
<dbReference type="Proteomes" id="UP000515291">
    <property type="component" value="Chromosome"/>
</dbReference>
<dbReference type="RefSeq" id="WP_184511740.1">
    <property type="nucleotide sequence ID" value="NZ_CP050292.1"/>
</dbReference>
<name>A0A7G6U1G1_9BRAD</name>
<protein>
    <submittedName>
        <fullName evidence="2">Malonate transporter subunit MadL</fullName>
    </submittedName>
</protein>
<dbReference type="AlphaFoldDB" id="A0A7G6U1G1"/>
<evidence type="ECO:0000256" key="1">
    <source>
        <dbReference type="SAM" id="Phobius"/>
    </source>
</evidence>
<proteinExistence type="predicted"/>
<dbReference type="KEGG" id="trb:HB776_17695"/>
<dbReference type="EMBL" id="CP050292">
    <property type="protein sequence ID" value="QND72843.1"/>
    <property type="molecule type" value="Genomic_DNA"/>
</dbReference>
<feature type="transmembrane region" description="Helical" evidence="1">
    <location>
        <begin position="29"/>
        <end position="50"/>
    </location>
</feature>
<feature type="transmembrane region" description="Helical" evidence="1">
    <location>
        <begin position="93"/>
        <end position="112"/>
    </location>
</feature>
<dbReference type="InterPro" id="IPR004690">
    <property type="entry name" value="Maln_transptMadL"/>
</dbReference>
<organism evidence="2 3">
    <name type="scientific">Tardiphaga robiniae</name>
    <dbReference type="NCBI Taxonomy" id="943830"/>
    <lineage>
        <taxon>Bacteria</taxon>
        <taxon>Pseudomonadati</taxon>
        <taxon>Pseudomonadota</taxon>
        <taxon>Alphaproteobacteria</taxon>
        <taxon>Hyphomicrobiales</taxon>
        <taxon>Nitrobacteraceae</taxon>
        <taxon>Tardiphaga</taxon>
    </lineage>
</organism>
<accession>A0A7G6U1G1</accession>
<sequence>MTISGVALLAICTLLGGYLGDLLGAFLGVKANVGGVGIAMLLLIAARLWLVRHGYFSHGLRLGVEFWGSIYIPIVVAMAAQQNVVAAVKGGPLVLLAGTGAVAICFAAVALISRLGGTVETMDEIEAREAIAQEAARVAAGDVS</sequence>
<gene>
    <name evidence="2" type="primary">madL</name>
    <name evidence="2" type="ORF">HB776_17695</name>
</gene>
<keyword evidence="1" id="KW-1133">Transmembrane helix</keyword>
<evidence type="ECO:0000313" key="3">
    <source>
        <dbReference type="Proteomes" id="UP000515291"/>
    </source>
</evidence>
<feature type="transmembrane region" description="Helical" evidence="1">
    <location>
        <begin position="62"/>
        <end position="81"/>
    </location>
</feature>
<keyword evidence="1" id="KW-0812">Transmembrane</keyword>
<keyword evidence="1" id="KW-0472">Membrane</keyword>
<dbReference type="GO" id="GO:0016020">
    <property type="term" value="C:membrane"/>
    <property type="evidence" value="ECO:0007669"/>
    <property type="project" value="InterPro"/>
</dbReference>